<comment type="subcellular location">
    <subcellularLocation>
        <location evidence="1">Cell membrane</location>
        <topology evidence="1">Multi-pass membrane protein</topology>
    </subcellularLocation>
</comment>
<organism evidence="8 9">
    <name type="scientific">Desulfosporosinus metallidurans</name>
    <dbReference type="NCBI Taxonomy" id="1888891"/>
    <lineage>
        <taxon>Bacteria</taxon>
        <taxon>Bacillati</taxon>
        <taxon>Bacillota</taxon>
        <taxon>Clostridia</taxon>
        <taxon>Eubacteriales</taxon>
        <taxon>Desulfitobacteriaceae</taxon>
        <taxon>Desulfosporosinus</taxon>
    </lineage>
</organism>
<dbReference type="PANTHER" id="PTHR34856">
    <property type="entry name" value="PROTEIN NRFD"/>
    <property type="match status" value="1"/>
</dbReference>
<feature type="transmembrane region" description="Helical" evidence="7">
    <location>
        <begin position="148"/>
        <end position="168"/>
    </location>
</feature>
<name>A0A1Q8R0F9_9FIRM</name>
<evidence type="ECO:0000256" key="2">
    <source>
        <dbReference type="ARBA" id="ARBA00008929"/>
    </source>
</evidence>
<feature type="transmembrane region" description="Helical" evidence="7">
    <location>
        <begin position="278"/>
        <end position="297"/>
    </location>
</feature>
<gene>
    <name evidence="8" type="ORF">DSOL_1157</name>
</gene>
<evidence type="ECO:0000313" key="9">
    <source>
        <dbReference type="Proteomes" id="UP000186102"/>
    </source>
</evidence>
<dbReference type="InterPro" id="IPR005614">
    <property type="entry name" value="NrfD-like"/>
</dbReference>
<feature type="transmembrane region" description="Helical" evidence="7">
    <location>
        <begin position="13"/>
        <end position="38"/>
    </location>
</feature>
<dbReference type="InterPro" id="IPR052049">
    <property type="entry name" value="Electron_transfer_protein"/>
</dbReference>
<keyword evidence="9" id="KW-1185">Reference proteome</keyword>
<sequence>MDVTWGANVGNEVAWGGVIAIYLFLAGVAGGAFLTSALTDLLSKKRPEKVIRSGAYIAPVAIVIGLIMLIVDLGRPLTFWELLINVNFHSVMSLGVFIVSIFTAFSFAYAFLVWTAAASQKQVRVTTAGMEMAATSSFQGLQGLRKPIALVGSLVALGTATYTGFLLSAVTTNSLWHVSLLGIKSIPFLPILFLVSALSAGLAVTLIGANGSDLTLYKKTDIVLLALEIILLAILYVSVGSMYFSGSMAWLFWLGVVVIGLLLPLILSIYGVSTHKNFVLPVSSMVVIGGLCLRWFVIYSGQLFK</sequence>
<evidence type="ECO:0000313" key="8">
    <source>
        <dbReference type="EMBL" id="OLN33046.1"/>
    </source>
</evidence>
<proteinExistence type="inferred from homology"/>
<dbReference type="Pfam" id="PF03916">
    <property type="entry name" value="NrfD"/>
    <property type="match status" value="1"/>
</dbReference>
<accession>A0A1Q8R0F9</accession>
<dbReference type="Gene3D" id="1.20.1630.10">
    <property type="entry name" value="Formate dehydrogenase/DMSO reductase domain"/>
    <property type="match status" value="1"/>
</dbReference>
<keyword evidence="4 7" id="KW-0812">Transmembrane</keyword>
<keyword evidence="3" id="KW-1003">Cell membrane</keyword>
<dbReference type="AlphaFoldDB" id="A0A1Q8R0F9"/>
<dbReference type="GO" id="GO:0005886">
    <property type="term" value="C:plasma membrane"/>
    <property type="evidence" value="ECO:0007669"/>
    <property type="project" value="UniProtKB-SubCell"/>
</dbReference>
<comment type="similarity">
    <text evidence="2">Belongs to the NrfD family.</text>
</comment>
<feature type="transmembrane region" description="Helical" evidence="7">
    <location>
        <begin position="188"/>
        <end position="210"/>
    </location>
</feature>
<reference evidence="8 9" key="1">
    <citation type="submission" date="2016-09" db="EMBL/GenBank/DDBJ databases">
        <title>Complete genome of Desulfosporosinus sp. OL.</title>
        <authorList>
            <person name="Mardanov A."/>
            <person name="Beletsky A."/>
            <person name="Panova A."/>
            <person name="Karnachuk O."/>
            <person name="Ravin N."/>
        </authorList>
    </citation>
    <scope>NUCLEOTIDE SEQUENCE [LARGE SCALE GENOMIC DNA]</scope>
    <source>
        <strain evidence="8 9">OL</strain>
    </source>
</reference>
<feature type="transmembrane region" description="Helical" evidence="7">
    <location>
        <begin position="222"/>
        <end position="244"/>
    </location>
</feature>
<evidence type="ECO:0000256" key="5">
    <source>
        <dbReference type="ARBA" id="ARBA00022989"/>
    </source>
</evidence>
<dbReference type="OrthoDB" id="9778963at2"/>
<feature type="transmembrane region" description="Helical" evidence="7">
    <location>
        <begin position="50"/>
        <end position="71"/>
    </location>
</feature>
<evidence type="ECO:0000256" key="6">
    <source>
        <dbReference type="ARBA" id="ARBA00023136"/>
    </source>
</evidence>
<evidence type="ECO:0000256" key="1">
    <source>
        <dbReference type="ARBA" id="ARBA00004651"/>
    </source>
</evidence>
<protein>
    <submittedName>
        <fullName evidence="8">Polysulfide reductase, subunit C</fullName>
    </submittedName>
</protein>
<dbReference type="STRING" id="1888891.DSOL_1157"/>
<comment type="caution">
    <text evidence="8">The sequence shown here is derived from an EMBL/GenBank/DDBJ whole genome shotgun (WGS) entry which is preliminary data.</text>
</comment>
<evidence type="ECO:0000256" key="4">
    <source>
        <dbReference type="ARBA" id="ARBA00022692"/>
    </source>
</evidence>
<dbReference type="EMBL" id="MLBF01000005">
    <property type="protein sequence ID" value="OLN33046.1"/>
    <property type="molecule type" value="Genomic_DNA"/>
</dbReference>
<evidence type="ECO:0000256" key="3">
    <source>
        <dbReference type="ARBA" id="ARBA00022475"/>
    </source>
</evidence>
<evidence type="ECO:0000256" key="7">
    <source>
        <dbReference type="SAM" id="Phobius"/>
    </source>
</evidence>
<dbReference type="Proteomes" id="UP000186102">
    <property type="component" value="Unassembled WGS sequence"/>
</dbReference>
<feature type="transmembrane region" description="Helical" evidence="7">
    <location>
        <begin position="91"/>
        <end position="114"/>
    </location>
</feature>
<dbReference type="RefSeq" id="WP_075363895.1">
    <property type="nucleotide sequence ID" value="NZ_MLBF01000005.1"/>
</dbReference>
<dbReference type="PANTHER" id="PTHR34856:SF2">
    <property type="entry name" value="PROTEIN NRFD"/>
    <property type="match status" value="1"/>
</dbReference>
<keyword evidence="6 7" id="KW-0472">Membrane</keyword>
<keyword evidence="5 7" id="KW-1133">Transmembrane helix</keyword>
<feature type="transmembrane region" description="Helical" evidence="7">
    <location>
        <begin position="250"/>
        <end position="271"/>
    </location>
</feature>